<dbReference type="Proteomes" id="UP001412239">
    <property type="component" value="Unassembled WGS sequence"/>
</dbReference>
<evidence type="ECO:0000313" key="1">
    <source>
        <dbReference type="EMBL" id="CUS07989.1"/>
    </source>
</evidence>
<organism evidence="1 2">
    <name type="scientific">Tuber aestivum</name>
    <name type="common">summer truffle</name>
    <dbReference type="NCBI Taxonomy" id="59557"/>
    <lineage>
        <taxon>Eukaryota</taxon>
        <taxon>Fungi</taxon>
        <taxon>Dikarya</taxon>
        <taxon>Ascomycota</taxon>
        <taxon>Pezizomycotina</taxon>
        <taxon>Pezizomycetes</taxon>
        <taxon>Pezizales</taxon>
        <taxon>Tuberaceae</taxon>
        <taxon>Tuber</taxon>
    </lineage>
</organism>
<sequence>MYSSTRVFLPPSPVVICEESMQHGWPVEFRHNPEHAYPIPVLPFKTVKHCFVDPSGRSRRFEFEGFVLVSLVRGGGAKGKASQELAHVACAGNKRDTGTGTATHELSEAVMKRNVCEPLGQMRNKKGAYDGIGKVGNGAGAGNEQMEELGLGQDLRVYFFPVQNRPDDHFPSDGLRRNAESTLHWVFSIHSTMVGVPFKHRQSCRAAVPYDKPLTDAYGLPSFFACTSTCKHLLRRGSILSLYVDRPWRLEKVLLSRESYHSHNCRAEKYLPYWYAAAQSRIGRCCCETENLTTIKNVCHRSNEG</sequence>
<gene>
    <name evidence="1" type="ORF">GSTUAT00007933001</name>
</gene>
<accession>A0A292PKC4</accession>
<evidence type="ECO:0000313" key="2">
    <source>
        <dbReference type="Proteomes" id="UP001412239"/>
    </source>
</evidence>
<reference evidence="1" key="1">
    <citation type="submission" date="2015-10" db="EMBL/GenBank/DDBJ databases">
        <authorList>
            <person name="Regsiter A."/>
            <person name="william w."/>
        </authorList>
    </citation>
    <scope>NUCLEOTIDE SEQUENCE</scope>
    <source>
        <strain evidence="1">Montdore</strain>
    </source>
</reference>
<protein>
    <submittedName>
        <fullName evidence="1">Uncharacterized protein</fullName>
    </submittedName>
</protein>
<dbReference type="AlphaFoldDB" id="A0A292PKC4"/>
<dbReference type="EMBL" id="LN891155">
    <property type="protein sequence ID" value="CUS07989.1"/>
    <property type="molecule type" value="Genomic_DNA"/>
</dbReference>
<name>A0A292PKC4_9PEZI</name>
<proteinExistence type="predicted"/>
<keyword evidence="2" id="KW-1185">Reference proteome</keyword>